<proteinExistence type="predicted"/>
<feature type="transmembrane region" description="Helical" evidence="1">
    <location>
        <begin position="7"/>
        <end position="23"/>
    </location>
</feature>
<protein>
    <submittedName>
        <fullName evidence="2">Uncharacterized protein</fullName>
    </submittedName>
</protein>
<dbReference type="AlphaFoldDB" id="A0A382ADZ1"/>
<keyword evidence="1" id="KW-1133">Transmembrane helix</keyword>
<feature type="transmembrane region" description="Helical" evidence="1">
    <location>
        <begin position="53"/>
        <end position="70"/>
    </location>
</feature>
<dbReference type="EMBL" id="UINC01024998">
    <property type="protein sequence ID" value="SVA99775.1"/>
    <property type="molecule type" value="Genomic_DNA"/>
</dbReference>
<name>A0A382ADZ1_9ZZZZ</name>
<sequence>MKIIKQWPVFFLLLAFAIAPLFQGIQTGILVAIHILVLVVFFKVFLDSYKKFRIPYNFLSFAICLFYLWMA</sequence>
<feature type="non-terminal residue" evidence="2">
    <location>
        <position position="71"/>
    </location>
</feature>
<reference evidence="2" key="1">
    <citation type="submission" date="2018-05" db="EMBL/GenBank/DDBJ databases">
        <authorList>
            <person name="Lanie J.A."/>
            <person name="Ng W.-L."/>
            <person name="Kazmierczak K.M."/>
            <person name="Andrzejewski T.M."/>
            <person name="Davidsen T.M."/>
            <person name="Wayne K.J."/>
            <person name="Tettelin H."/>
            <person name="Glass J.I."/>
            <person name="Rusch D."/>
            <person name="Podicherti R."/>
            <person name="Tsui H.-C.T."/>
            <person name="Winkler M.E."/>
        </authorList>
    </citation>
    <scope>NUCLEOTIDE SEQUENCE</scope>
</reference>
<keyword evidence="1" id="KW-0812">Transmembrane</keyword>
<gene>
    <name evidence="2" type="ORF">METZ01_LOCUS152629</name>
</gene>
<keyword evidence="1" id="KW-0472">Membrane</keyword>
<accession>A0A382ADZ1</accession>
<evidence type="ECO:0000313" key="2">
    <source>
        <dbReference type="EMBL" id="SVA99775.1"/>
    </source>
</evidence>
<organism evidence="2">
    <name type="scientific">marine metagenome</name>
    <dbReference type="NCBI Taxonomy" id="408172"/>
    <lineage>
        <taxon>unclassified sequences</taxon>
        <taxon>metagenomes</taxon>
        <taxon>ecological metagenomes</taxon>
    </lineage>
</organism>
<evidence type="ECO:0000256" key="1">
    <source>
        <dbReference type="SAM" id="Phobius"/>
    </source>
</evidence>
<feature type="transmembrane region" description="Helical" evidence="1">
    <location>
        <begin position="29"/>
        <end position="46"/>
    </location>
</feature>